<reference evidence="3" key="1">
    <citation type="journal article" date="2013" name="Proc. Natl. Acad. Sci. U.S.A.">
        <title>Genome structure and metabolic features in the red seaweed Chondrus crispus shed light on evolution of the Archaeplastida.</title>
        <authorList>
            <person name="Collen J."/>
            <person name="Porcel B."/>
            <person name="Carre W."/>
            <person name="Ball S.G."/>
            <person name="Chaparro C."/>
            <person name="Tonon T."/>
            <person name="Barbeyron T."/>
            <person name="Michel G."/>
            <person name="Noel B."/>
            <person name="Valentin K."/>
            <person name="Elias M."/>
            <person name="Artiguenave F."/>
            <person name="Arun A."/>
            <person name="Aury J.M."/>
            <person name="Barbosa-Neto J.F."/>
            <person name="Bothwell J.H."/>
            <person name="Bouget F.Y."/>
            <person name="Brillet L."/>
            <person name="Cabello-Hurtado F."/>
            <person name="Capella-Gutierrez S."/>
            <person name="Charrier B."/>
            <person name="Cladiere L."/>
            <person name="Cock J.M."/>
            <person name="Coelho S.M."/>
            <person name="Colleoni C."/>
            <person name="Czjzek M."/>
            <person name="Da Silva C."/>
            <person name="Delage L."/>
            <person name="Denoeud F."/>
            <person name="Deschamps P."/>
            <person name="Dittami S.M."/>
            <person name="Gabaldon T."/>
            <person name="Gachon C.M."/>
            <person name="Groisillier A."/>
            <person name="Herve C."/>
            <person name="Jabbari K."/>
            <person name="Katinka M."/>
            <person name="Kloareg B."/>
            <person name="Kowalczyk N."/>
            <person name="Labadie K."/>
            <person name="Leblanc C."/>
            <person name="Lopez P.J."/>
            <person name="McLachlan D.H."/>
            <person name="Meslet-Cladiere L."/>
            <person name="Moustafa A."/>
            <person name="Nehr Z."/>
            <person name="Nyvall Collen P."/>
            <person name="Panaud O."/>
            <person name="Partensky F."/>
            <person name="Poulain J."/>
            <person name="Rensing S.A."/>
            <person name="Rousvoal S."/>
            <person name="Samson G."/>
            <person name="Symeonidi A."/>
            <person name="Weissenbach J."/>
            <person name="Zambounis A."/>
            <person name="Wincker P."/>
            <person name="Boyen C."/>
        </authorList>
    </citation>
    <scope>NUCLEOTIDE SEQUENCE [LARGE SCALE GENOMIC DNA]</scope>
    <source>
        <strain evidence="3">cv. Stackhouse</strain>
    </source>
</reference>
<gene>
    <name evidence="2" type="ORF">CHC_T00007957001</name>
</gene>
<organism evidence="2 3">
    <name type="scientific">Chondrus crispus</name>
    <name type="common">Carrageen Irish moss</name>
    <name type="synonym">Polymorpha crispa</name>
    <dbReference type="NCBI Taxonomy" id="2769"/>
    <lineage>
        <taxon>Eukaryota</taxon>
        <taxon>Rhodophyta</taxon>
        <taxon>Florideophyceae</taxon>
        <taxon>Rhodymeniophycidae</taxon>
        <taxon>Gigartinales</taxon>
        <taxon>Gigartinaceae</taxon>
        <taxon>Chondrus</taxon>
    </lineage>
</organism>
<evidence type="ECO:0000313" key="3">
    <source>
        <dbReference type="Proteomes" id="UP000012073"/>
    </source>
</evidence>
<dbReference type="KEGG" id="ccp:CHC_T00007957001"/>
<protein>
    <submittedName>
        <fullName evidence="2">Uncharacterized protein</fullName>
    </submittedName>
</protein>
<dbReference type="Proteomes" id="UP000012073">
    <property type="component" value="Unassembled WGS sequence"/>
</dbReference>
<dbReference type="Gramene" id="CDF77457">
    <property type="protein sequence ID" value="CDF77457"/>
    <property type="gene ID" value="CHC_T00007957001"/>
</dbReference>
<feature type="compositionally biased region" description="Basic residues" evidence="1">
    <location>
        <begin position="65"/>
        <end position="78"/>
    </location>
</feature>
<dbReference type="RefSeq" id="XP_005712331.1">
    <property type="nucleotide sequence ID" value="XM_005712274.1"/>
</dbReference>
<sequence length="85" mass="9753">MLHSPTNSRHPRHTHYADTLTIQSSHLRRHLQNPPHPHARPGRKGCRRLSHQPLLPGPGQLDQRKRARQGPAHPHRSPRSLPTHV</sequence>
<dbReference type="EMBL" id="HG001523">
    <property type="protein sequence ID" value="CDF77457.1"/>
    <property type="molecule type" value="Genomic_DNA"/>
</dbReference>
<proteinExistence type="predicted"/>
<keyword evidence="3" id="KW-1185">Reference proteome</keyword>
<name>S0F369_CHOCR</name>
<feature type="region of interest" description="Disordered" evidence="1">
    <location>
        <begin position="1"/>
        <end position="85"/>
    </location>
</feature>
<feature type="compositionally biased region" description="Basic residues" evidence="1">
    <location>
        <begin position="26"/>
        <end position="50"/>
    </location>
</feature>
<accession>S0F369</accession>
<evidence type="ECO:0000313" key="2">
    <source>
        <dbReference type="EMBL" id="CDF77457.1"/>
    </source>
</evidence>
<evidence type="ECO:0000256" key="1">
    <source>
        <dbReference type="SAM" id="MobiDB-lite"/>
    </source>
</evidence>
<dbReference type="AlphaFoldDB" id="S0F369"/>
<dbReference type="GeneID" id="17320032"/>